<dbReference type="HAMAP" id="MF_01965">
    <property type="entry name" value="NADHX_dehydratase"/>
    <property type="match status" value="1"/>
</dbReference>
<feature type="binding site" evidence="17">
    <location>
        <position position="376"/>
    </location>
    <ligand>
        <name>(6S)-NADPHX</name>
        <dbReference type="ChEBI" id="CHEBI:64076"/>
    </ligand>
</feature>
<dbReference type="InterPro" id="IPR029056">
    <property type="entry name" value="Ribokinase-like"/>
</dbReference>
<dbReference type="InterPro" id="IPR017953">
    <property type="entry name" value="Carbohydrate_kinase_pred_CS"/>
</dbReference>
<comment type="function">
    <text evidence="14 19">Bifunctional enzyme that catalyzes the epimerization of the S- and R-forms of NAD(P)HX and the dehydration of the S-form of NAD(P)HX at the expense of ADP, which is converted to AMP. This allows the repair of both epimers of NAD(P)HX, a damaged form of NAD(P)H that is a result of enzymatic or heat-dependent hydration.</text>
</comment>
<name>A0A5S3VDM7_9GAMM</name>
<dbReference type="OrthoDB" id="9806925at2"/>
<dbReference type="SUPFAM" id="SSF64153">
    <property type="entry name" value="YjeF N-terminal domain-like"/>
    <property type="match status" value="1"/>
</dbReference>
<sequence length="498" mass="52810">MAVKYTANLPQFAYTAQQVRDNEASAAQLAGLNLSQLMICAADALFDLFDHELVNAEHILILAGKGNNAGDAYLLAELLHRAGRKVTIVAVFSPSLLADDALRAYQRVYAAGLNVLSELPKQHSFDVIVEGVFGIGFSGELSGSLKNIFAYCNKNTALRLSIDVPSGIEASTGSVADGAFLADITLTFIALKQGMLTGSAKHVCGKLLFAPLGVAEAFSKIVNSAVSYVSHSAFMVMRLRRAHDCYKNQCGHVLLVGGNKGMAGAIRLASEACLRSGAGLVSVLTHTDNVAMVQQGRYELMVHGVETVESSCKYIGALFAKADVLVIGPGLGQDSWAKALFDKSFNFDGIVVCDADALNLLALSSLRYKQAVMTPHMGEARRLLTKSNTVDMSNRFDVAAHLQRDYDTTVVVKGPGSLVCQQTRMNINRSGSSAMASAGMGDVLSGIIASLIAQGMEKFAATSLAVYIHGLAAERAAVEGEKGLLAGDLFNHIRDLLG</sequence>
<dbReference type="NCBIfam" id="TIGR00197">
    <property type="entry name" value="yjeF_nterm"/>
    <property type="match status" value="1"/>
</dbReference>
<evidence type="ECO:0000256" key="11">
    <source>
        <dbReference type="ARBA" id="ARBA00023235"/>
    </source>
</evidence>
<evidence type="ECO:0000256" key="4">
    <source>
        <dbReference type="ARBA" id="ARBA00009524"/>
    </source>
</evidence>
<keyword evidence="10 17" id="KW-0520">NAD</keyword>
<evidence type="ECO:0000259" key="21">
    <source>
        <dbReference type="PROSITE" id="PS51385"/>
    </source>
</evidence>
<keyword evidence="6 17" id="KW-0547">Nucleotide-binding</keyword>
<dbReference type="NCBIfam" id="TIGR00196">
    <property type="entry name" value="yjeF_cterm"/>
    <property type="match status" value="1"/>
</dbReference>
<evidence type="ECO:0000256" key="16">
    <source>
        <dbReference type="ARBA" id="ARBA00049209"/>
    </source>
</evidence>
<comment type="function">
    <text evidence="18">Catalyzes the epimerization of the S- and R-forms of NAD(P)HX, a damaged form of NAD(P)H that is a result of enzymatic or heat-dependent hydration. This is a prerequisite for the S-specific NAD(P)H-hydrate dehydratase to allow the repair of both epimers of NAD(P)HX.</text>
</comment>
<dbReference type="PANTHER" id="PTHR12592">
    <property type="entry name" value="ATP-DEPENDENT (S)-NAD(P)H-HYDRATE DEHYDRATASE FAMILY MEMBER"/>
    <property type="match status" value="1"/>
</dbReference>
<evidence type="ECO:0000256" key="1">
    <source>
        <dbReference type="ARBA" id="ARBA00000013"/>
    </source>
</evidence>
<dbReference type="Proteomes" id="UP000307217">
    <property type="component" value="Unassembled WGS sequence"/>
</dbReference>
<dbReference type="GO" id="GO:0110051">
    <property type="term" value="P:metabolite repair"/>
    <property type="evidence" value="ECO:0007669"/>
    <property type="project" value="TreeGrafter"/>
</dbReference>
<dbReference type="GO" id="GO:0052855">
    <property type="term" value="F:ADP-dependent NAD(P)H-hydrate dehydratase activity"/>
    <property type="evidence" value="ECO:0007669"/>
    <property type="project" value="UniProtKB-UniRule"/>
</dbReference>
<keyword evidence="5 18" id="KW-0479">Metal-binding</keyword>
<comment type="similarity">
    <text evidence="18">Belongs to the NnrE/AIBP family.</text>
</comment>
<dbReference type="Pfam" id="PF01256">
    <property type="entry name" value="Carb_kinase"/>
    <property type="match status" value="1"/>
</dbReference>
<gene>
    <name evidence="17" type="primary">nnrD</name>
    <name evidence="18" type="synonym">nnrE</name>
    <name evidence="22" type="ORF">CWC19_02165</name>
</gene>
<dbReference type="GO" id="GO:0046496">
    <property type="term" value="P:nicotinamide nucleotide metabolic process"/>
    <property type="evidence" value="ECO:0007669"/>
    <property type="project" value="UniProtKB-UniRule"/>
</dbReference>
<dbReference type="InterPro" id="IPR004443">
    <property type="entry name" value="YjeF_N_dom"/>
</dbReference>
<evidence type="ECO:0000259" key="20">
    <source>
        <dbReference type="PROSITE" id="PS51383"/>
    </source>
</evidence>
<dbReference type="InterPro" id="IPR000631">
    <property type="entry name" value="CARKD"/>
</dbReference>
<feature type="binding site" evidence="17">
    <location>
        <position position="441"/>
    </location>
    <ligand>
        <name>AMP</name>
        <dbReference type="ChEBI" id="CHEBI:456215"/>
    </ligand>
</feature>
<dbReference type="Gene3D" id="3.40.1190.20">
    <property type="match status" value="1"/>
</dbReference>
<dbReference type="CDD" id="cd01171">
    <property type="entry name" value="YXKO-related"/>
    <property type="match status" value="1"/>
</dbReference>
<comment type="catalytic activity">
    <reaction evidence="1 18 19">
        <text>(6R)-NADHX = (6S)-NADHX</text>
        <dbReference type="Rhea" id="RHEA:32215"/>
        <dbReference type="ChEBI" id="CHEBI:64074"/>
        <dbReference type="ChEBI" id="CHEBI:64075"/>
        <dbReference type="EC" id="5.1.99.6"/>
    </reaction>
</comment>
<dbReference type="EC" id="5.1.99.6" evidence="19"/>
<comment type="function">
    <text evidence="17">Catalyzes the dehydration of the S-form of NAD(P)HX at the expense of ADP, which is converted to AMP. Together with NAD(P)HX epimerase, which catalyzes the epimerization of the S- and R-forms, the enzyme allows the repair of both epimers of NAD(P)HX, a damaged form of NAD(P)H that is a result of enzymatic or heat-dependent hydration.</text>
</comment>
<feature type="binding site" evidence="18">
    <location>
        <position position="166"/>
    </location>
    <ligand>
        <name>K(+)</name>
        <dbReference type="ChEBI" id="CHEBI:29103"/>
    </ligand>
</feature>
<feature type="binding site" evidence="17">
    <location>
        <position position="330"/>
    </location>
    <ligand>
        <name>(6S)-NADPHX</name>
        <dbReference type="ChEBI" id="CHEBI:64076"/>
    </ligand>
</feature>
<feature type="domain" description="YjeF C-terminal" evidence="20">
    <location>
        <begin position="230"/>
        <end position="498"/>
    </location>
</feature>
<evidence type="ECO:0000256" key="12">
    <source>
        <dbReference type="ARBA" id="ARBA00023239"/>
    </source>
</evidence>
<evidence type="ECO:0000256" key="7">
    <source>
        <dbReference type="ARBA" id="ARBA00022840"/>
    </source>
</evidence>
<dbReference type="PROSITE" id="PS51385">
    <property type="entry name" value="YJEF_N"/>
    <property type="match status" value="1"/>
</dbReference>
<evidence type="ECO:0000256" key="3">
    <source>
        <dbReference type="ARBA" id="ARBA00006001"/>
    </source>
</evidence>
<dbReference type="Gene3D" id="3.40.50.10260">
    <property type="entry name" value="YjeF N-terminal domain"/>
    <property type="match status" value="1"/>
</dbReference>
<comment type="caution">
    <text evidence="18">Lacks conserved residue(s) required for the propagation of feature annotation.</text>
</comment>
<dbReference type="SUPFAM" id="SSF53613">
    <property type="entry name" value="Ribokinase-like"/>
    <property type="match status" value="1"/>
</dbReference>
<comment type="caution">
    <text evidence="22">The sequence shown here is derived from an EMBL/GenBank/DDBJ whole genome shotgun (WGS) entry which is preliminary data.</text>
</comment>
<keyword evidence="11 18" id="KW-0413">Isomerase</keyword>
<proteinExistence type="inferred from homology"/>
<feature type="binding site" evidence="17">
    <location>
        <begin position="413"/>
        <end position="417"/>
    </location>
    <ligand>
        <name>AMP</name>
        <dbReference type="ChEBI" id="CHEBI:456215"/>
    </ligand>
</feature>
<dbReference type="GO" id="GO:0005524">
    <property type="term" value="F:ATP binding"/>
    <property type="evidence" value="ECO:0007669"/>
    <property type="project" value="UniProtKB-UniRule"/>
</dbReference>
<evidence type="ECO:0000256" key="5">
    <source>
        <dbReference type="ARBA" id="ARBA00022723"/>
    </source>
</evidence>
<feature type="binding site" evidence="17">
    <location>
        <position position="265"/>
    </location>
    <ligand>
        <name>(6S)-NADPHX</name>
        <dbReference type="ChEBI" id="CHEBI:64076"/>
    </ligand>
</feature>
<dbReference type="EC" id="4.2.1.136" evidence="19"/>
<evidence type="ECO:0000256" key="6">
    <source>
        <dbReference type="ARBA" id="ARBA00022741"/>
    </source>
</evidence>
<comment type="catalytic activity">
    <reaction evidence="2 18 19">
        <text>(6R)-NADPHX = (6S)-NADPHX</text>
        <dbReference type="Rhea" id="RHEA:32227"/>
        <dbReference type="ChEBI" id="CHEBI:64076"/>
        <dbReference type="ChEBI" id="CHEBI:64077"/>
        <dbReference type="EC" id="5.1.99.6"/>
    </reaction>
</comment>
<keyword evidence="8 17" id="KW-0521">NADP</keyword>
<dbReference type="PANTHER" id="PTHR12592:SF0">
    <property type="entry name" value="ATP-DEPENDENT (S)-NAD(P)H-HYDRATE DEHYDRATASE"/>
    <property type="match status" value="1"/>
</dbReference>
<dbReference type="PIRSF" id="PIRSF017184">
    <property type="entry name" value="Nnr"/>
    <property type="match status" value="1"/>
</dbReference>
<keyword evidence="9 18" id="KW-0630">Potassium</keyword>
<dbReference type="AlphaFoldDB" id="A0A5S3VDM7"/>
<evidence type="ECO:0000313" key="22">
    <source>
        <dbReference type="EMBL" id="TMO70260.1"/>
    </source>
</evidence>
<comment type="subunit">
    <text evidence="17">Homotetramer.</text>
</comment>
<keyword evidence="7 17" id="KW-0067">ATP-binding</keyword>
<dbReference type="Pfam" id="PF03853">
    <property type="entry name" value="YjeF_N"/>
    <property type="match status" value="1"/>
</dbReference>
<dbReference type="EMBL" id="PNBX01000006">
    <property type="protein sequence ID" value="TMO70260.1"/>
    <property type="molecule type" value="Genomic_DNA"/>
</dbReference>
<feature type="domain" description="YjeF N-terminal" evidence="21">
    <location>
        <begin position="17"/>
        <end position="220"/>
    </location>
</feature>
<evidence type="ECO:0000256" key="9">
    <source>
        <dbReference type="ARBA" id="ARBA00022958"/>
    </source>
</evidence>
<comment type="cofactor">
    <cofactor evidence="18 19">
        <name>K(+)</name>
        <dbReference type="ChEBI" id="CHEBI:29103"/>
    </cofactor>
    <text evidence="18 19">Binds 1 potassium ion per subunit.</text>
</comment>
<evidence type="ECO:0000256" key="8">
    <source>
        <dbReference type="ARBA" id="ARBA00022857"/>
    </source>
</evidence>
<protein>
    <recommendedName>
        <fullName evidence="19">Bifunctional NAD(P)H-hydrate repair enzyme</fullName>
    </recommendedName>
    <alternativeName>
        <fullName evidence="19">Nicotinamide nucleotide repair protein</fullName>
    </alternativeName>
    <domain>
        <recommendedName>
            <fullName evidence="19">ADP-dependent (S)-NAD(P)H-hydrate dehydratase</fullName>
            <ecNumber evidence="19">4.2.1.136</ecNumber>
        </recommendedName>
        <alternativeName>
            <fullName evidence="19">ADP-dependent NAD(P)HX dehydratase</fullName>
        </alternativeName>
    </domain>
    <domain>
        <recommendedName>
            <fullName evidence="19">NAD(P)H-hydrate epimerase</fullName>
            <ecNumber evidence="19">5.1.99.6</ecNumber>
        </recommendedName>
    </domain>
</protein>
<evidence type="ECO:0000256" key="2">
    <source>
        <dbReference type="ARBA" id="ARBA00000909"/>
    </source>
</evidence>
<accession>A0A5S3VDM7</accession>
<evidence type="ECO:0000256" key="19">
    <source>
        <dbReference type="PIRNR" id="PIRNR017184"/>
    </source>
</evidence>
<feature type="binding site" evidence="18">
    <location>
        <begin position="134"/>
        <end position="140"/>
    </location>
    <ligand>
        <name>(6S)-NADPHX</name>
        <dbReference type="ChEBI" id="CHEBI:64076"/>
    </ligand>
</feature>
<reference evidence="23" key="2">
    <citation type="submission" date="2019-06" db="EMBL/GenBank/DDBJ databases">
        <title>Co-occurence of chitin degradation, pigmentation and bioactivity in marine Pseudoalteromonas.</title>
        <authorList>
            <person name="Sonnenschein E.C."/>
            <person name="Bech P.K."/>
        </authorList>
    </citation>
    <scope>NUCLEOTIDE SEQUENCE [LARGE SCALE GENOMIC DNA]</scope>
    <source>
        <strain evidence="23">S3790</strain>
    </source>
</reference>
<dbReference type="PROSITE" id="PS01050">
    <property type="entry name" value="YJEF_C_2"/>
    <property type="match status" value="1"/>
</dbReference>
<evidence type="ECO:0000256" key="15">
    <source>
        <dbReference type="ARBA" id="ARBA00048238"/>
    </source>
</evidence>
<comment type="similarity">
    <text evidence="17">Belongs to the NnrD/CARKD family.</text>
</comment>
<comment type="similarity">
    <text evidence="3 19">In the N-terminal section; belongs to the NnrE/AIBP family.</text>
</comment>
<feature type="binding site" evidence="17">
    <location>
        <position position="442"/>
    </location>
    <ligand>
        <name>(6S)-NADPHX</name>
        <dbReference type="ChEBI" id="CHEBI:64076"/>
    </ligand>
</feature>
<organism evidence="22 23">
    <name type="scientific">Pseudoalteromonas aurantia</name>
    <dbReference type="NCBI Taxonomy" id="43654"/>
    <lineage>
        <taxon>Bacteria</taxon>
        <taxon>Pseudomonadati</taxon>
        <taxon>Pseudomonadota</taxon>
        <taxon>Gammaproteobacteria</taxon>
        <taxon>Alteromonadales</taxon>
        <taxon>Pseudoalteromonadaceae</taxon>
        <taxon>Pseudoalteromonas</taxon>
    </lineage>
</organism>
<evidence type="ECO:0000256" key="13">
    <source>
        <dbReference type="ARBA" id="ARBA00023268"/>
    </source>
</evidence>
<evidence type="ECO:0000256" key="14">
    <source>
        <dbReference type="ARBA" id="ARBA00025153"/>
    </source>
</evidence>
<dbReference type="InterPro" id="IPR036652">
    <property type="entry name" value="YjeF_N_dom_sf"/>
</dbReference>
<evidence type="ECO:0000256" key="17">
    <source>
        <dbReference type="HAMAP-Rule" id="MF_01965"/>
    </source>
</evidence>
<comment type="catalytic activity">
    <reaction evidence="15 17 19">
        <text>(6S)-NADHX + ADP = AMP + phosphate + NADH + H(+)</text>
        <dbReference type="Rhea" id="RHEA:32223"/>
        <dbReference type="ChEBI" id="CHEBI:15378"/>
        <dbReference type="ChEBI" id="CHEBI:43474"/>
        <dbReference type="ChEBI" id="CHEBI:57945"/>
        <dbReference type="ChEBI" id="CHEBI:64074"/>
        <dbReference type="ChEBI" id="CHEBI:456215"/>
        <dbReference type="ChEBI" id="CHEBI:456216"/>
        <dbReference type="EC" id="4.2.1.136"/>
    </reaction>
</comment>
<dbReference type="InterPro" id="IPR030677">
    <property type="entry name" value="Nnr"/>
</dbReference>
<evidence type="ECO:0000256" key="10">
    <source>
        <dbReference type="ARBA" id="ARBA00023027"/>
    </source>
</evidence>
<dbReference type="HAMAP" id="MF_01966">
    <property type="entry name" value="NADHX_epimerase"/>
    <property type="match status" value="1"/>
</dbReference>
<keyword evidence="12 17" id="KW-0456">Lyase</keyword>
<dbReference type="GO" id="GO:0052856">
    <property type="term" value="F:NAD(P)HX epimerase activity"/>
    <property type="evidence" value="ECO:0007669"/>
    <property type="project" value="UniProtKB-UniRule"/>
</dbReference>
<keyword evidence="13" id="KW-0511">Multifunctional enzyme</keyword>
<comment type="catalytic activity">
    <reaction evidence="16 17 19">
        <text>(6S)-NADPHX + ADP = AMP + phosphate + NADPH + H(+)</text>
        <dbReference type="Rhea" id="RHEA:32235"/>
        <dbReference type="ChEBI" id="CHEBI:15378"/>
        <dbReference type="ChEBI" id="CHEBI:43474"/>
        <dbReference type="ChEBI" id="CHEBI:57783"/>
        <dbReference type="ChEBI" id="CHEBI:64076"/>
        <dbReference type="ChEBI" id="CHEBI:456215"/>
        <dbReference type="ChEBI" id="CHEBI:456216"/>
        <dbReference type="EC" id="4.2.1.136"/>
    </reaction>
</comment>
<comment type="similarity">
    <text evidence="4 19">In the C-terminal section; belongs to the NnrD/CARKD family.</text>
</comment>
<feature type="binding site" evidence="18">
    <location>
        <position position="68"/>
    </location>
    <ligand>
        <name>K(+)</name>
        <dbReference type="ChEBI" id="CHEBI:29103"/>
    </ligand>
</feature>
<reference evidence="22 23" key="1">
    <citation type="submission" date="2018-01" db="EMBL/GenBank/DDBJ databases">
        <authorList>
            <person name="Paulsen S."/>
            <person name="Gram L.K."/>
        </authorList>
    </citation>
    <scope>NUCLEOTIDE SEQUENCE [LARGE SCALE GENOMIC DNA]</scope>
    <source>
        <strain evidence="22 23">S3790</strain>
    </source>
</reference>
<dbReference type="RefSeq" id="WP_138589766.1">
    <property type="nucleotide sequence ID" value="NZ_PNBX01000006.1"/>
</dbReference>
<dbReference type="PROSITE" id="PS51383">
    <property type="entry name" value="YJEF_C_3"/>
    <property type="match status" value="1"/>
</dbReference>
<comment type="cofactor">
    <cofactor evidence="17">
        <name>Mg(2+)</name>
        <dbReference type="ChEBI" id="CHEBI:18420"/>
    </cofactor>
</comment>
<evidence type="ECO:0000256" key="18">
    <source>
        <dbReference type="HAMAP-Rule" id="MF_01966"/>
    </source>
</evidence>
<feature type="binding site" evidence="18">
    <location>
        <position position="163"/>
    </location>
    <ligand>
        <name>(6S)-NADPHX</name>
        <dbReference type="ChEBI" id="CHEBI:64076"/>
    </ligand>
</feature>
<dbReference type="GO" id="GO:0046872">
    <property type="term" value="F:metal ion binding"/>
    <property type="evidence" value="ECO:0007669"/>
    <property type="project" value="UniProtKB-UniRule"/>
</dbReference>
<evidence type="ECO:0000313" key="23">
    <source>
        <dbReference type="Proteomes" id="UP000307217"/>
    </source>
</evidence>